<dbReference type="Gene3D" id="3.30.200.20">
    <property type="entry name" value="Phosphorylase Kinase, domain 1"/>
    <property type="match status" value="1"/>
</dbReference>
<sequence>MHSDKSALSSESGNFPRPKRSFSLGHHLHINGRSQEKKEKEREPEKETEISSEESSSGLKSSQSHLKLSSHFNRLRRRDTIPPNSPQQHSKLNPIDHIIPSKVASPAPVPISPQTPAHDLPNIKRASTIHAKPLNHELRSEESPASLSHNATTSASVADFKRLWKHKFTRSTIDTPKSGASSPLHGFPNGEANINRITNSGNGIDDTLKRQSSAPNLKNLSAIYDTFYNTDKHCKAPKTTLASTFTPEEFSSSLSRVKPVKSIKAYGKLGKIIGTGVGGNVRLINRNKDKRVFAVKEFKSKMNYESYREYSKNILKEYCIGLILKHPNVIETIDIIFEKGTGKEVFYDLIDDDNNSDNEESELESEQEERKNIHTSLHFPHVSSSSSRKIYQIMEYCQYDLFSILMFGGKSLTKRELFCDFKQILNGVKYLHESGIAHRDLKIENLVVNSQGIVKIIDFGSISIFKRPEDNDHNSLSKEAQARHKVLQELVSSKSDSGCSTPDYETSGMLDTNQPEIATVSMAKPLKKFQNRIILSSGIVGSQPYLSPELFAWPTRRVTPHGGLPKSSSMPTAGINDTTAETGMCTNNGTVCGHYTRDSYDSSKLDIWSLGIIFIVLSFKKYFWKLPDDRDESFRAFKSFLTDRHIQKLKNEHLEQLHEESSLEEQESDNLEQDQKGLDLSSVKSMLPIVPVSINEAKTIGVKGKLPSMLSDEGNRTPTSFSETSKSPILFDSEPAQSSTKASTSMLLYEAKVKPSSSSMLSSMILETTPQSSSSMILEPNTGSDSVTPIRPSHSMLLNTDISKSHTIHNAGDSSLKSGLSNGPNNQRNEGNIGTDEDSEDLTSPAVSIKSQQQIPSPISTPSLASQKNHHHNGLRFLPSSASASSTPTSTVPAMASNYLYLIKGLPEPQIALLEQMLSLNPDDRPTIHEVWNNSWIQSIECCTLSKDDGGAITGKGHKHTFVEEDKAHYDLYRASKNKSFSSDRENLKKEIENLR</sequence>
<feature type="region of interest" description="Disordered" evidence="10">
    <location>
        <begin position="709"/>
        <end position="737"/>
    </location>
</feature>
<evidence type="ECO:0000256" key="2">
    <source>
        <dbReference type="ARBA" id="ARBA00022527"/>
    </source>
</evidence>
<dbReference type="PROSITE" id="PS50011">
    <property type="entry name" value="PROTEIN_KINASE_DOM"/>
    <property type="match status" value="1"/>
</dbReference>
<evidence type="ECO:0000256" key="3">
    <source>
        <dbReference type="ARBA" id="ARBA00022679"/>
    </source>
</evidence>
<accession>A0A1E3PRJ3</accession>
<dbReference type="OrthoDB" id="1717591at2759"/>
<organism evidence="12 13">
    <name type="scientific">Nadsonia fulvescens var. elongata DSM 6958</name>
    <dbReference type="NCBI Taxonomy" id="857566"/>
    <lineage>
        <taxon>Eukaryota</taxon>
        <taxon>Fungi</taxon>
        <taxon>Dikarya</taxon>
        <taxon>Ascomycota</taxon>
        <taxon>Saccharomycotina</taxon>
        <taxon>Dipodascomycetes</taxon>
        <taxon>Dipodascales</taxon>
        <taxon>Dipodascales incertae sedis</taxon>
        <taxon>Nadsonia</taxon>
    </lineage>
</organism>
<proteinExistence type="predicted"/>
<dbReference type="EC" id="2.7.11.1" evidence="1"/>
<dbReference type="STRING" id="857566.A0A1E3PRJ3"/>
<keyword evidence="3" id="KW-0808">Transferase</keyword>
<feature type="region of interest" description="Disordered" evidence="10">
    <location>
        <begin position="1"/>
        <end position="93"/>
    </location>
</feature>
<gene>
    <name evidence="12" type="ORF">NADFUDRAFT_44624</name>
</gene>
<evidence type="ECO:0000256" key="10">
    <source>
        <dbReference type="SAM" id="MobiDB-lite"/>
    </source>
</evidence>
<name>A0A1E3PRJ3_9ASCO</name>
<dbReference type="AlphaFoldDB" id="A0A1E3PRJ3"/>
<comment type="catalytic activity">
    <reaction evidence="8">
        <text>L-seryl-[protein] + ATP = O-phospho-L-seryl-[protein] + ADP + H(+)</text>
        <dbReference type="Rhea" id="RHEA:17989"/>
        <dbReference type="Rhea" id="RHEA-COMP:9863"/>
        <dbReference type="Rhea" id="RHEA-COMP:11604"/>
        <dbReference type="ChEBI" id="CHEBI:15378"/>
        <dbReference type="ChEBI" id="CHEBI:29999"/>
        <dbReference type="ChEBI" id="CHEBI:30616"/>
        <dbReference type="ChEBI" id="CHEBI:83421"/>
        <dbReference type="ChEBI" id="CHEBI:456216"/>
        <dbReference type="EC" id="2.7.11.1"/>
    </reaction>
</comment>
<feature type="region of interest" description="Disordered" evidence="10">
    <location>
        <begin position="352"/>
        <end position="371"/>
    </location>
</feature>
<evidence type="ECO:0000313" key="12">
    <source>
        <dbReference type="EMBL" id="ODQ67918.1"/>
    </source>
</evidence>
<dbReference type="EMBL" id="KV454406">
    <property type="protein sequence ID" value="ODQ67918.1"/>
    <property type="molecule type" value="Genomic_DNA"/>
</dbReference>
<evidence type="ECO:0000256" key="7">
    <source>
        <dbReference type="ARBA" id="ARBA00047899"/>
    </source>
</evidence>
<feature type="compositionally biased region" description="Low complexity" evidence="10">
    <location>
        <begin position="53"/>
        <end position="70"/>
    </location>
</feature>
<dbReference type="GO" id="GO:0004674">
    <property type="term" value="F:protein serine/threonine kinase activity"/>
    <property type="evidence" value="ECO:0007669"/>
    <property type="project" value="UniProtKB-KW"/>
</dbReference>
<feature type="binding site" evidence="9">
    <location>
        <position position="296"/>
    </location>
    <ligand>
        <name>ATP</name>
        <dbReference type="ChEBI" id="CHEBI:30616"/>
    </ligand>
</feature>
<evidence type="ECO:0000256" key="9">
    <source>
        <dbReference type="PROSITE-ProRule" id="PRU10141"/>
    </source>
</evidence>
<reference evidence="12 13" key="1">
    <citation type="journal article" date="2016" name="Proc. Natl. Acad. Sci. U.S.A.">
        <title>Comparative genomics of biotechnologically important yeasts.</title>
        <authorList>
            <person name="Riley R."/>
            <person name="Haridas S."/>
            <person name="Wolfe K.H."/>
            <person name="Lopes M.R."/>
            <person name="Hittinger C.T."/>
            <person name="Goeker M."/>
            <person name="Salamov A.A."/>
            <person name="Wisecaver J.H."/>
            <person name="Long T.M."/>
            <person name="Calvey C.H."/>
            <person name="Aerts A.L."/>
            <person name="Barry K.W."/>
            <person name="Choi C."/>
            <person name="Clum A."/>
            <person name="Coughlan A.Y."/>
            <person name="Deshpande S."/>
            <person name="Douglass A.P."/>
            <person name="Hanson S.J."/>
            <person name="Klenk H.-P."/>
            <person name="LaButti K.M."/>
            <person name="Lapidus A."/>
            <person name="Lindquist E.A."/>
            <person name="Lipzen A.M."/>
            <person name="Meier-Kolthoff J.P."/>
            <person name="Ohm R.A."/>
            <person name="Otillar R.P."/>
            <person name="Pangilinan J.L."/>
            <person name="Peng Y."/>
            <person name="Rokas A."/>
            <person name="Rosa C.A."/>
            <person name="Scheuner C."/>
            <person name="Sibirny A.A."/>
            <person name="Slot J.C."/>
            <person name="Stielow J.B."/>
            <person name="Sun H."/>
            <person name="Kurtzman C.P."/>
            <person name="Blackwell M."/>
            <person name="Grigoriev I.V."/>
            <person name="Jeffries T.W."/>
        </authorList>
    </citation>
    <scope>NUCLEOTIDE SEQUENCE [LARGE SCALE GENOMIC DNA]</scope>
    <source>
        <strain evidence="12 13">DSM 6958</strain>
    </source>
</reference>
<evidence type="ECO:0000256" key="1">
    <source>
        <dbReference type="ARBA" id="ARBA00012513"/>
    </source>
</evidence>
<comment type="catalytic activity">
    <reaction evidence="7">
        <text>L-threonyl-[protein] + ATP = O-phospho-L-threonyl-[protein] + ADP + H(+)</text>
        <dbReference type="Rhea" id="RHEA:46608"/>
        <dbReference type="Rhea" id="RHEA-COMP:11060"/>
        <dbReference type="Rhea" id="RHEA-COMP:11605"/>
        <dbReference type="ChEBI" id="CHEBI:15378"/>
        <dbReference type="ChEBI" id="CHEBI:30013"/>
        <dbReference type="ChEBI" id="CHEBI:30616"/>
        <dbReference type="ChEBI" id="CHEBI:61977"/>
        <dbReference type="ChEBI" id="CHEBI:456216"/>
        <dbReference type="EC" id="2.7.11.1"/>
    </reaction>
</comment>
<dbReference type="PANTHER" id="PTHR24343:SF113">
    <property type="entry name" value="NITROGEN PERMEASE REACTIVATOR PROTEIN-RELATED"/>
    <property type="match status" value="1"/>
</dbReference>
<dbReference type="Gene3D" id="1.10.510.10">
    <property type="entry name" value="Transferase(Phosphotransferase) domain 1"/>
    <property type="match status" value="1"/>
</dbReference>
<feature type="region of interest" description="Disordered" evidence="10">
    <location>
        <begin position="806"/>
        <end position="889"/>
    </location>
</feature>
<evidence type="ECO:0000256" key="4">
    <source>
        <dbReference type="ARBA" id="ARBA00022741"/>
    </source>
</evidence>
<protein>
    <recommendedName>
        <fullName evidence="1">non-specific serine/threonine protein kinase</fullName>
        <ecNumber evidence="1">2.7.11.1</ecNumber>
    </recommendedName>
</protein>
<dbReference type="InterPro" id="IPR000719">
    <property type="entry name" value="Prot_kinase_dom"/>
</dbReference>
<keyword evidence="5 12" id="KW-0418">Kinase</keyword>
<dbReference type="SMART" id="SM00220">
    <property type="entry name" value="S_TKc"/>
    <property type="match status" value="1"/>
</dbReference>
<feature type="region of interest" description="Disordered" evidence="10">
    <location>
        <begin position="656"/>
        <end position="675"/>
    </location>
</feature>
<dbReference type="PROSITE" id="PS00107">
    <property type="entry name" value="PROTEIN_KINASE_ATP"/>
    <property type="match status" value="1"/>
</dbReference>
<dbReference type="InterPro" id="IPR011009">
    <property type="entry name" value="Kinase-like_dom_sf"/>
</dbReference>
<dbReference type="PROSITE" id="PS00108">
    <property type="entry name" value="PROTEIN_KINASE_ST"/>
    <property type="match status" value="1"/>
</dbReference>
<keyword evidence="4 9" id="KW-0547">Nucleotide-binding</keyword>
<evidence type="ECO:0000256" key="8">
    <source>
        <dbReference type="ARBA" id="ARBA00048679"/>
    </source>
</evidence>
<feature type="compositionally biased region" description="Acidic residues" evidence="10">
    <location>
        <begin position="662"/>
        <end position="672"/>
    </location>
</feature>
<keyword evidence="2" id="KW-0723">Serine/threonine-protein kinase</keyword>
<feature type="compositionally biased region" description="Polar residues" evidence="10">
    <location>
        <begin position="845"/>
        <end position="867"/>
    </location>
</feature>
<feature type="compositionally biased region" description="Basic and acidic residues" evidence="10">
    <location>
        <begin position="34"/>
        <end position="49"/>
    </location>
</feature>
<dbReference type="Pfam" id="PF00069">
    <property type="entry name" value="Pkinase"/>
    <property type="match status" value="1"/>
</dbReference>
<feature type="domain" description="Protein kinase" evidence="11">
    <location>
        <begin position="267"/>
        <end position="937"/>
    </location>
</feature>
<feature type="compositionally biased region" description="Polar residues" evidence="10">
    <location>
        <begin position="1"/>
        <end position="13"/>
    </location>
</feature>
<evidence type="ECO:0000256" key="5">
    <source>
        <dbReference type="ARBA" id="ARBA00022777"/>
    </source>
</evidence>
<keyword evidence="6 9" id="KW-0067">ATP-binding</keyword>
<feature type="compositionally biased region" description="Polar residues" evidence="10">
    <location>
        <begin position="812"/>
        <end position="832"/>
    </location>
</feature>
<dbReference type="Proteomes" id="UP000095009">
    <property type="component" value="Unassembled WGS sequence"/>
</dbReference>
<dbReference type="GO" id="GO:0005829">
    <property type="term" value="C:cytosol"/>
    <property type="evidence" value="ECO:0007669"/>
    <property type="project" value="TreeGrafter"/>
</dbReference>
<evidence type="ECO:0000259" key="11">
    <source>
        <dbReference type="PROSITE" id="PS50011"/>
    </source>
</evidence>
<feature type="compositionally biased region" description="Polar residues" evidence="10">
    <location>
        <begin position="716"/>
        <end position="727"/>
    </location>
</feature>
<dbReference type="InterPro" id="IPR008271">
    <property type="entry name" value="Ser/Thr_kinase_AS"/>
</dbReference>
<feature type="compositionally biased region" description="Acidic residues" evidence="10">
    <location>
        <begin position="352"/>
        <end position="367"/>
    </location>
</feature>
<dbReference type="InterPro" id="IPR017441">
    <property type="entry name" value="Protein_kinase_ATP_BS"/>
</dbReference>
<feature type="compositionally biased region" description="Low complexity" evidence="10">
    <location>
        <begin position="879"/>
        <end position="889"/>
    </location>
</feature>
<dbReference type="PANTHER" id="PTHR24343">
    <property type="entry name" value="SERINE/THREONINE KINASE"/>
    <property type="match status" value="1"/>
</dbReference>
<keyword evidence="13" id="KW-1185">Reference proteome</keyword>
<dbReference type="GO" id="GO:0005524">
    <property type="term" value="F:ATP binding"/>
    <property type="evidence" value="ECO:0007669"/>
    <property type="project" value="UniProtKB-UniRule"/>
</dbReference>
<evidence type="ECO:0000313" key="13">
    <source>
        <dbReference type="Proteomes" id="UP000095009"/>
    </source>
</evidence>
<dbReference type="SUPFAM" id="SSF56112">
    <property type="entry name" value="Protein kinase-like (PK-like)"/>
    <property type="match status" value="1"/>
</dbReference>
<evidence type="ECO:0000256" key="6">
    <source>
        <dbReference type="ARBA" id="ARBA00022840"/>
    </source>
</evidence>